<dbReference type="AlphaFoldDB" id="A0AA36MV74"/>
<sequence>MRLGCRWTLEVLGLAPGSSSQEVRRAFRAKARDLHPDLGGDPERFHALHLAYQALTQVESPAESPKPAGGRKPAKDVQPATRTMEDYFQWRREQQPRRDALREARAERRQQLAARSRRRGSARAAAQSTRRLEEAAVQQAETPEARAAWLREVDSVNVRRQSKNRQPGKPLMDAPVGYRSVRSSQGDTVAVPIFRAPEGGRYYVSPLTSKRVAIP</sequence>
<evidence type="ECO:0000256" key="1">
    <source>
        <dbReference type="SAM" id="MobiDB-lite"/>
    </source>
</evidence>
<dbReference type="SUPFAM" id="SSF46565">
    <property type="entry name" value="Chaperone J-domain"/>
    <property type="match status" value="1"/>
</dbReference>
<proteinExistence type="predicted"/>
<dbReference type="Proteomes" id="UP001178507">
    <property type="component" value="Unassembled WGS sequence"/>
</dbReference>
<dbReference type="InterPro" id="IPR036869">
    <property type="entry name" value="J_dom_sf"/>
</dbReference>
<organism evidence="3 4">
    <name type="scientific">Effrenium voratum</name>
    <dbReference type="NCBI Taxonomy" id="2562239"/>
    <lineage>
        <taxon>Eukaryota</taxon>
        <taxon>Sar</taxon>
        <taxon>Alveolata</taxon>
        <taxon>Dinophyceae</taxon>
        <taxon>Suessiales</taxon>
        <taxon>Symbiodiniaceae</taxon>
        <taxon>Effrenium</taxon>
    </lineage>
</organism>
<dbReference type="EMBL" id="CAUJNA010001180">
    <property type="protein sequence ID" value="CAJ1385022.1"/>
    <property type="molecule type" value="Genomic_DNA"/>
</dbReference>
<gene>
    <name evidence="3" type="ORF">EVOR1521_LOCUS11716</name>
</gene>
<feature type="region of interest" description="Disordered" evidence="1">
    <location>
        <begin position="158"/>
        <end position="183"/>
    </location>
</feature>
<comment type="caution">
    <text evidence="3">The sequence shown here is derived from an EMBL/GenBank/DDBJ whole genome shotgun (WGS) entry which is preliminary data.</text>
</comment>
<keyword evidence="4" id="KW-1185">Reference proteome</keyword>
<dbReference type="SMART" id="SM00271">
    <property type="entry name" value="DnaJ"/>
    <property type="match status" value="1"/>
</dbReference>
<dbReference type="Pfam" id="PF00226">
    <property type="entry name" value="DnaJ"/>
    <property type="match status" value="1"/>
</dbReference>
<evidence type="ECO:0000259" key="2">
    <source>
        <dbReference type="PROSITE" id="PS50076"/>
    </source>
</evidence>
<reference evidence="3" key="1">
    <citation type="submission" date="2023-08" db="EMBL/GenBank/DDBJ databases">
        <authorList>
            <person name="Chen Y."/>
            <person name="Shah S."/>
            <person name="Dougan E. K."/>
            <person name="Thang M."/>
            <person name="Chan C."/>
        </authorList>
    </citation>
    <scope>NUCLEOTIDE SEQUENCE</scope>
</reference>
<protein>
    <recommendedName>
        <fullName evidence="2">J domain-containing protein</fullName>
    </recommendedName>
</protein>
<accession>A0AA36MV74</accession>
<dbReference type="PROSITE" id="PS50076">
    <property type="entry name" value="DNAJ_2"/>
    <property type="match status" value="1"/>
</dbReference>
<evidence type="ECO:0000313" key="4">
    <source>
        <dbReference type="Proteomes" id="UP001178507"/>
    </source>
</evidence>
<dbReference type="InterPro" id="IPR001623">
    <property type="entry name" value="DnaJ_domain"/>
</dbReference>
<dbReference type="CDD" id="cd06257">
    <property type="entry name" value="DnaJ"/>
    <property type="match status" value="1"/>
</dbReference>
<dbReference type="Gene3D" id="1.10.287.110">
    <property type="entry name" value="DnaJ domain"/>
    <property type="match status" value="1"/>
</dbReference>
<evidence type="ECO:0000313" key="3">
    <source>
        <dbReference type="EMBL" id="CAJ1385022.1"/>
    </source>
</evidence>
<feature type="region of interest" description="Disordered" evidence="1">
    <location>
        <begin position="58"/>
        <end position="143"/>
    </location>
</feature>
<feature type="compositionally biased region" description="Basic and acidic residues" evidence="1">
    <location>
        <begin position="83"/>
        <end position="110"/>
    </location>
</feature>
<name>A0AA36MV74_9DINO</name>
<feature type="domain" description="J" evidence="2">
    <location>
        <begin position="7"/>
        <end position="89"/>
    </location>
</feature>